<dbReference type="OrthoDB" id="435460at2759"/>
<feature type="region of interest" description="Disordered" evidence="9">
    <location>
        <begin position="198"/>
        <end position="308"/>
    </location>
</feature>
<keyword evidence="13" id="KW-1185">Reference proteome</keyword>
<feature type="compositionally biased region" description="Basic and acidic residues" evidence="9">
    <location>
        <begin position="213"/>
        <end position="223"/>
    </location>
</feature>
<organism evidence="12 13">
    <name type="scientific">Purpureocillium takamizusanense</name>
    <dbReference type="NCBI Taxonomy" id="2060973"/>
    <lineage>
        <taxon>Eukaryota</taxon>
        <taxon>Fungi</taxon>
        <taxon>Dikarya</taxon>
        <taxon>Ascomycota</taxon>
        <taxon>Pezizomycotina</taxon>
        <taxon>Sordariomycetes</taxon>
        <taxon>Hypocreomycetidae</taxon>
        <taxon>Hypocreales</taxon>
        <taxon>Ophiocordycipitaceae</taxon>
        <taxon>Purpureocillium</taxon>
    </lineage>
</organism>
<feature type="compositionally biased region" description="Acidic residues" evidence="9">
    <location>
        <begin position="287"/>
        <end position="301"/>
    </location>
</feature>
<evidence type="ECO:0000256" key="5">
    <source>
        <dbReference type="ARBA" id="ARBA00023159"/>
    </source>
</evidence>
<feature type="domain" description="TERF2-interacting telomeric protein 1 Myb" evidence="10">
    <location>
        <begin position="140"/>
        <end position="193"/>
    </location>
</feature>
<proteinExistence type="inferred from homology"/>
<keyword evidence="2 8" id="KW-0158">Chromosome</keyword>
<dbReference type="Pfam" id="PF11626">
    <property type="entry name" value="Rap1_C"/>
    <property type="match status" value="1"/>
</dbReference>
<dbReference type="InterPro" id="IPR039595">
    <property type="entry name" value="TE2IP/Rap1"/>
</dbReference>
<dbReference type="Pfam" id="PF08914">
    <property type="entry name" value="Myb_Rap1"/>
    <property type="match status" value="1"/>
</dbReference>
<evidence type="ECO:0000256" key="2">
    <source>
        <dbReference type="ARBA" id="ARBA00022454"/>
    </source>
</evidence>
<dbReference type="PANTHER" id="PTHR16466">
    <property type="entry name" value="TELOMERE REPEAT-BINDING FACTOR 2-INTERACTING PROTEIN 1"/>
    <property type="match status" value="1"/>
</dbReference>
<dbReference type="GO" id="GO:0042162">
    <property type="term" value="F:telomeric DNA binding"/>
    <property type="evidence" value="ECO:0007669"/>
    <property type="project" value="TreeGrafter"/>
</dbReference>
<keyword evidence="5" id="KW-0010">Activator</keyword>
<feature type="compositionally biased region" description="Polar residues" evidence="9">
    <location>
        <begin position="270"/>
        <end position="280"/>
    </location>
</feature>
<feature type="compositionally biased region" description="Polar residues" evidence="9">
    <location>
        <begin position="226"/>
        <end position="243"/>
    </location>
</feature>
<comment type="subcellular location">
    <subcellularLocation>
        <location evidence="8">Nucleus</location>
    </subcellularLocation>
    <subcellularLocation>
        <location evidence="8">Chromosome</location>
        <location evidence="8">Telomere</location>
    </subcellularLocation>
</comment>
<dbReference type="GO" id="GO:0031848">
    <property type="term" value="P:protection from non-homologous end joining at telomere"/>
    <property type="evidence" value="ECO:0007669"/>
    <property type="project" value="TreeGrafter"/>
</dbReference>
<feature type="compositionally biased region" description="Polar residues" evidence="9">
    <location>
        <begin position="623"/>
        <end position="647"/>
    </location>
</feature>
<comment type="subunit">
    <text evidence="8">Homodimer.</text>
</comment>
<comment type="similarity">
    <text evidence="1 8">Belongs to the RAP1 family.</text>
</comment>
<dbReference type="RefSeq" id="XP_047841694.1">
    <property type="nucleotide sequence ID" value="XM_047985717.1"/>
</dbReference>
<keyword evidence="6" id="KW-0804">Transcription</keyword>
<name>A0A9Q8VA17_9HYPO</name>
<feature type="compositionally biased region" description="Low complexity" evidence="9">
    <location>
        <begin position="430"/>
        <end position="446"/>
    </location>
</feature>
<comment type="function">
    <text evidence="8">Involved in the regulation of telomere length, clustering and has a specific role in telomere position effect (TPE).</text>
</comment>
<keyword evidence="7 8" id="KW-0539">Nucleus</keyword>
<dbReference type="AlphaFoldDB" id="A0A9Q8VA17"/>
<feature type="domain" description="TRF2-interacting telomeric protein/Rap1 C-terminal" evidence="11">
    <location>
        <begin position="665"/>
        <end position="764"/>
    </location>
</feature>
<sequence>MAAGITYDGVASAEGGTIFKGVSFWVARRVPMRESIVLKIKARRPPRFSKETRPVCRRLTQPLQNNGGAVVPLEKDADILIADHARKDAPAGSYSWRFVTESVDNGIIQIKDRYRIGPDPDLPRMVGSANRPGKATRTPFNHAEDVALVKWVLRHGEHLAGNKIYQEFERTNPRHTWQSWRDRFTKMLQPRGQAHLEQLAREASPEPISPPQEVKRKPGKAPDEAQVSTDQVASRETPSSPVQSKRKQTDGQRHNSGSSVAAGASETSREPSNSPDTTPAKSAIAQDPEEPAQEQPAEEEPPSPIADWFGEDEENMAEKIFINDILLYSEEVCKDIELETWIGSKIVGLWELSQAVEAQKVHRDEVDWLKVAEDLGYDFDPTGQVSRELCDCYRFNLADFLDLMSDYESDGEGANRGPDLATSAQPALQSPGLPVSPLLSPEPASVESERKKRTADVTDTISSHGGKRRRLDPNAEISSTPEEQLLSKKQRRELQTLSPTVRKMTAGGRTTSPNKLQRSSPPSGDEDLTEGEDAAFETQVRYPQNLQTQESLVEVTPSQQLHSEAMDVTPIPLDLQKKTGSSEQMSATKTIRENASPLGPQAEENKAKGAKRRLPAAFRASGYVSQTKQAVSSQKPQTTSSAQTQAPKATGKDDQLGIRYWVDHYQALGYPHKIVVEAMDRTTLTPGFLATTVMDSLQKGQGVPKGWQGVWTDRDDTALRRVDEINAKRSAADVKARRKAEKDAQRLVEKHTAEGVELRRRYLKDKDEIQKA</sequence>
<dbReference type="InterPro" id="IPR009057">
    <property type="entry name" value="Homeodomain-like_sf"/>
</dbReference>
<feature type="region of interest" description="Disordered" evidence="9">
    <location>
        <begin position="409"/>
        <end position="530"/>
    </location>
</feature>
<evidence type="ECO:0000256" key="7">
    <source>
        <dbReference type="ARBA" id="ARBA00023242"/>
    </source>
</evidence>
<evidence type="ECO:0000256" key="6">
    <source>
        <dbReference type="ARBA" id="ARBA00023163"/>
    </source>
</evidence>
<evidence type="ECO:0000256" key="9">
    <source>
        <dbReference type="SAM" id="MobiDB-lite"/>
    </source>
</evidence>
<reference evidence="12" key="1">
    <citation type="submission" date="2021-11" db="EMBL/GenBank/DDBJ databases">
        <title>Purpureocillium_takamizusanense_genome.</title>
        <authorList>
            <person name="Nguyen N.-H."/>
        </authorList>
    </citation>
    <scope>NUCLEOTIDE SEQUENCE</scope>
    <source>
        <strain evidence="12">PT3</strain>
    </source>
</reference>
<dbReference type="Proteomes" id="UP000829364">
    <property type="component" value="Chromosome 3"/>
</dbReference>
<accession>A0A9Q8VA17</accession>
<protein>
    <recommendedName>
        <fullName evidence="8">DNA-binding protein RAP1</fullName>
    </recommendedName>
</protein>
<dbReference type="Gene3D" id="1.10.10.60">
    <property type="entry name" value="Homeodomain-like"/>
    <property type="match status" value="1"/>
</dbReference>
<dbReference type="EMBL" id="CP086356">
    <property type="protein sequence ID" value="UNI18213.1"/>
    <property type="molecule type" value="Genomic_DNA"/>
</dbReference>
<evidence type="ECO:0000313" key="12">
    <source>
        <dbReference type="EMBL" id="UNI18213.1"/>
    </source>
</evidence>
<evidence type="ECO:0000256" key="8">
    <source>
        <dbReference type="RuleBase" id="RU367107"/>
    </source>
</evidence>
<keyword evidence="4" id="KW-0805">Transcription regulation</keyword>
<evidence type="ECO:0000256" key="1">
    <source>
        <dbReference type="ARBA" id="ARBA00010467"/>
    </source>
</evidence>
<feature type="region of interest" description="Disordered" evidence="9">
    <location>
        <begin position="119"/>
        <end position="138"/>
    </location>
</feature>
<gene>
    <name evidence="12" type="ORF">JDV02_004495</name>
</gene>
<dbReference type="InterPro" id="IPR038104">
    <property type="entry name" value="Rap1_C_sf"/>
</dbReference>
<dbReference type="SUPFAM" id="SSF46689">
    <property type="entry name" value="Homeodomain-like"/>
    <property type="match status" value="1"/>
</dbReference>
<dbReference type="CDD" id="cd11655">
    <property type="entry name" value="rap1_myb-like"/>
    <property type="match status" value="1"/>
</dbReference>
<feature type="region of interest" description="Disordered" evidence="9">
    <location>
        <begin position="577"/>
        <end position="652"/>
    </location>
</feature>
<feature type="compositionally biased region" description="Polar residues" evidence="9">
    <location>
        <begin position="578"/>
        <end position="589"/>
    </location>
</feature>
<evidence type="ECO:0000256" key="4">
    <source>
        <dbReference type="ARBA" id="ARBA00023015"/>
    </source>
</evidence>
<feature type="compositionally biased region" description="Basic and acidic residues" evidence="9">
    <location>
        <begin position="447"/>
        <end position="456"/>
    </location>
</feature>
<dbReference type="GO" id="GO:0010833">
    <property type="term" value="P:telomere maintenance via telomere lengthening"/>
    <property type="evidence" value="ECO:0007669"/>
    <property type="project" value="UniProtKB-UniRule"/>
</dbReference>
<dbReference type="Gene3D" id="1.10.10.2170">
    <property type="match status" value="1"/>
</dbReference>
<feature type="compositionally biased region" description="Polar residues" evidence="9">
    <location>
        <begin position="508"/>
        <end position="522"/>
    </location>
</feature>
<evidence type="ECO:0000259" key="10">
    <source>
        <dbReference type="Pfam" id="PF08914"/>
    </source>
</evidence>
<evidence type="ECO:0000313" key="13">
    <source>
        <dbReference type="Proteomes" id="UP000829364"/>
    </source>
</evidence>
<dbReference type="PANTHER" id="PTHR16466:SF6">
    <property type="entry name" value="TELOMERIC REPEAT-BINDING FACTOR 2-INTERACTING PROTEIN 1"/>
    <property type="match status" value="1"/>
</dbReference>
<dbReference type="InterPro" id="IPR021661">
    <property type="entry name" value="Rap1_C"/>
</dbReference>
<dbReference type="GO" id="GO:0070187">
    <property type="term" value="C:shelterin complex"/>
    <property type="evidence" value="ECO:0007669"/>
    <property type="project" value="TreeGrafter"/>
</dbReference>
<evidence type="ECO:0000259" key="11">
    <source>
        <dbReference type="Pfam" id="PF11626"/>
    </source>
</evidence>
<dbReference type="GeneID" id="72066449"/>
<dbReference type="KEGG" id="ptkz:JDV02_004495"/>
<dbReference type="InterPro" id="IPR015010">
    <property type="entry name" value="TERF2IP_Myb"/>
</dbReference>
<keyword evidence="3 8" id="KW-0779">Telomere</keyword>
<evidence type="ECO:0000256" key="3">
    <source>
        <dbReference type="ARBA" id="ARBA00022895"/>
    </source>
</evidence>